<sequence length="98" mass="11347">MVHQSRQTQVATPRDGPSSRLRISIRMSRSSLIRNFRFFSFCSEAETVVEFSLCIFQDFRHVSVCVDCGPSLNIVYWTPIMNHQFLFSAISNYGFLKC</sequence>
<dbReference type="AlphaFoldDB" id="A0A9I9EKB5"/>
<accession>A0A9I9EKB5</accession>
<evidence type="ECO:0000313" key="1">
    <source>
        <dbReference type="EnsemblPlants" id="MELO3C034993.2.1"/>
    </source>
</evidence>
<dbReference type="Gramene" id="MELO3C034993.2.1">
    <property type="protein sequence ID" value="MELO3C034993.2.1"/>
    <property type="gene ID" value="MELO3C034993.2"/>
</dbReference>
<protein>
    <submittedName>
        <fullName evidence="1">Uncharacterized protein</fullName>
    </submittedName>
</protein>
<dbReference type="EnsemblPlants" id="MELO3C034993.2.1">
    <property type="protein sequence ID" value="MELO3C034993.2.1"/>
    <property type="gene ID" value="MELO3C034993.2"/>
</dbReference>
<proteinExistence type="predicted"/>
<reference evidence="1" key="1">
    <citation type="submission" date="2023-03" db="UniProtKB">
        <authorList>
            <consortium name="EnsemblPlants"/>
        </authorList>
    </citation>
    <scope>IDENTIFICATION</scope>
</reference>
<organism evidence="1">
    <name type="scientific">Cucumis melo</name>
    <name type="common">Muskmelon</name>
    <dbReference type="NCBI Taxonomy" id="3656"/>
    <lineage>
        <taxon>Eukaryota</taxon>
        <taxon>Viridiplantae</taxon>
        <taxon>Streptophyta</taxon>
        <taxon>Embryophyta</taxon>
        <taxon>Tracheophyta</taxon>
        <taxon>Spermatophyta</taxon>
        <taxon>Magnoliopsida</taxon>
        <taxon>eudicotyledons</taxon>
        <taxon>Gunneridae</taxon>
        <taxon>Pentapetalae</taxon>
        <taxon>rosids</taxon>
        <taxon>fabids</taxon>
        <taxon>Cucurbitales</taxon>
        <taxon>Cucurbitaceae</taxon>
        <taxon>Benincaseae</taxon>
        <taxon>Cucumis</taxon>
    </lineage>
</organism>
<name>A0A9I9EKB5_CUCME</name>